<dbReference type="Proteomes" id="UP001054902">
    <property type="component" value="Unassembled WGS sequence"/>
</dbReference>
<proteinExistence type="predicted"/>
<sequence>MFGSGNRDRSQSDSHAAIETVESMRVKDGILIDELDQLEVTGGQLVPSSDESLVDFPAPNLEKEYLSSSIINAEDNICPLDFMGNCKNPGTIPQCKHSKYNEPKDSKYLKDLFDAKENEVQEGGLIWSASIVPDDFDANFEQTQKLKMCHKNHYDAKNKCVKPRRGHLLVKSSEFFGSLVKIDNNEDEDDDTVEQDYELYKRSSRWIFSGVLNGWPALKSLEVLKIEFRRKLMPNWKTHWDSNKNQNDVEPSFPTHKGLSEVKATLRMAPYSMHGWSRKSPGYVFWFEKQREVPRLTFGTDIVKLFESERLMQKTSPKCVKVHMISHRYAMAAGVEEQFRDRLTYHSLAFLEWDHGEYCTIAELAYLGGIGGYNGRANWIEDKMENNNSLYRSLPPEMLHPWKSNLSEIRVYDVNVKNLDEQLEFMEKNVGSRFLDVQVTLSHPVRLTFCSKANVAQYLINYIRRGKTYSEIRRNCQTFAADFCAFLAGKKDVQPYHPINQQAYRNQAHYFLYEPTMYGVP</sequence>
<keyword evidence="2" id="KW-1185">Reference proteome</keyword>
<gene>
    <name evidence="1" type="ORF">CTEN210_10788</name>
</gene>
<dbReference type="EMBL" id="BLLK01000047">
    <property type="protein sequence ID" value="GFH54312.1"/>
    <property type="molecule type" value="Genomic_DNA"/>
</dbReference>
<organism evidence="1 2">
    <name type="scientific">Chaetoceros tenuissimus</name>
    <dbReference type="NCBI Taxonomy" id="426638"/>
    <lineage>
        <taxon>Eukaryota</taxon>
        <taxon>Sar</taxon>
        <taxon>Stramenopiles</taxon>
        <taxon>Ochrophyta</taxon>
        <taxon>Bacillariophyta</taxon>
        <taxon>Coscinodiscophyceae</taxon>
        <taxon>Chaetocerotophycidae</taxon>
        <taxon>Chaetocerotales</taxon>
        <taxon>Chaetocerotaceae</taxon>
        <taxon>Chaetoceros</taxon>
    </lineage>
</organism>
<protein>
    <submittedName>
        <fullName evidence="1">Uncharacterized protein</fullName>
    </submittedName>
</protein>
<name>A0AAD3CY11_9STRA</name>
<evidence type="ECO:0000313" key="1">
    <source>
        <dbReference type="EMBL" id="GFH54312.1"/>
    </source>
</evidence>
<reference evidence="1 2" key="1">
    <citation type="journal article" date="2021" name="Sci. Rep.">
        <title>The genome of the diatom Chaetoceros tenuissimus carries an ancient integrated fragment of an extant virus.</title>
        <authorList>
            <person name="Hongo Y."/>
            <person name="Kimura K."/>
            <person name="Takaki Y."/>
            <person name="Yoshida Y."/>
            <person name="Baba S."/>
            <person name="Kobayashi G."/>
            <person name="Nagasaki K."/>
            <person name="Hano T."/>
            <person name="Tomaru Y."/>
        </authorList>
    </citation>
    <scope>NUCLEOTIDE SEQUENCE [LARGE SCALE GENOMIC DNA]</scope>
    <source>
        <strain evidence="1 2">NIES-3715</strain>
    </source>
</reference>
<dbReference type="AlphaFoldDB" id="A0AAD3CY11"/>
<comment type="caution">
    <text evidence="1">The sequence shown here is derived from an EMBL/GenBank/DDBJ whole genome shotgun (WGS) entry which is preliminary data.</text>
</comment>
<evidence type="ECO:0000313" key="2">
    <source>
        <dbReference type="Proteomes" id="UP001054902"/>
    </source>
</evidence>
<accession>A0AAD3CY11</accession>